<reference evidence="1 2" key="1">
    <citation type="submission" date="2019-05" db="EMBL/GenBank/DDBJ databases">
        <title>Draft Whole-Genome sequence of the green sulfur bacterium Prosthecochloris vibrioformis DSM 260.</title>
        <authorList>
            <person name="Meyer T.E."/>
            <person name="Kyndt J.A."/>
        </authorList>
    </citation>
    <scope>NUCLEOTIDE SEQUENCE [LARGE SCALE GENOMIC DNA]</scope>
    <source>
        <strain evidence="1 2">DSM 260</strain>
    </source>
</reference>
<keyword evidence="1" id="KW-0808">Transferase</keyword>
<name>A0A5C4S066_PROVB</name>
<proteinExistence type="predicted"/>
<evidence type="ECO:0000313" key="2">
    <source>
        <dbReference type="Proteomes" id="UP000309544"/>
    </source>
</evidence>
<organism evidence="1 2">
    <name type="scientific">Prosthecochloris vibrioformis</name>
    <name type="common">Chlorobium vibrioforme</name>
    <dbReference type="NCBI Taxonomy" id="1098"/>
    <lineage>
        <taxon>Bacteria</taxon>
        <taxon>Pseudomonadati</taxon>
        <taxon>Chlorobiota</taxon>
        <taxon>Chlorobiia</taxon>
        <taxon>Chlorobiales</taxon>
        <taxon>Chlorobiaceae</taxon>
        <taxon>Prosthecochloris</taxon>
    </lineage>
</organism>
<protein>
    <submittedName>
        <fullName evidence="1">Nucleotidyl transferase AbiEii/AbiGii toxin family protein</fullName>
    </submittedName>
</protein>
<accession>A0A5C4S066</accession>
<gene>
    <name evidence="1" type="ORF">FGF68_06030</name>
</gene>
<comment type="caution">
    <text evidence="1">The sequence shown here is derived from an EMBL/GenBank/DDBJ whole genome shotgun (WGS) entry which is preliminary data.</text>
</comment>
<dbReference type="AlphaFoldDB" id="A0A5C4S066"/>
<dbReference type="GO" id="GO:0016740">
    <property type="term" value="F:transferase activity"/>
    <property type="evidence" value="ECO:0007669"/>
    <property type="project" value="UniProtKB-KW"/>
</dbReference>
<dbReference type="Gene3D" id="3.10.450.620">
    <property type="entry name" value="JHP933, nucleotidyltransferase-like core domain"/>
    <property type="match status" value="1"/>
</dbReference>
<dbReference type="InterPro" id="IPR014942">
    <property type="entry name" value="AbiEii"/>
</dbReference>
<dbReference type="Pfam" id="PF08843">
    <property type="entry name" value="AbiEii"/>
    <property type="match status" value="1"/>
</dbReference>
<sequence length="319" mass="36585">MIAPKFRKQVELLLDVLPFIAQEEVFALKGGTAINLFDRNMPRLSVDIDLVYTKLNDRRIALQDITAALKRIKEQIEGNLLEVRTQLRKQGQGSEVKLICNTPEAEIKIEVNTIIRGHVFPLRRCDITDIAEEEFERFVSMHILSREELYGGKICAALDRQHPRDLFDIFHLLRDGLTDDIRAGFILMLLSHPRPMHELLSPNMHDMYEVFTKQFTGMSTFPFSYAMFESTRKQLVDSLSKTLTKTEKAFLLSFKTGIPDWKLFPISGIDKLPAIQWKLLNIKKLKELNPLKHRAMTDALYNALDYQSSSLSSSSASLS</sequence>
<dbReference type="Proteomes" id="UP000309544">
    <property type="component" value="Unassembled WGS sequence"/>
</dbReference>
<evidence type="ECO:0000313" key="1">
    <source>
        <dbReference type="EMBL" id="TNJ36625.1"/>
    </source>
</evidence>
<keyword evidence="2" id="KW-1185">Reference proteome</keyword>
<dbReference type="EMBL" id="VDCI01000004">
    <property type="protein sequence ID" value="TNJ36625.1"/>
    <property type="molecule type" value="Genomic_DNA"/>
</dbReference>
<dbReference type="RefSeq" id="WP_139626562.1">
    <property type="nucleotide sequence ID" value="NZ_VDCI01000004.1"/>
</dbReference>